<dbReference type="Pfam" id="PF04074">
    <property type="entry name" value="DUF386"/>
    <property type="match status" value="1"/>
</dbReference>
<evidence type="ECO:0000313" key="2">
    <source>
        <dbReference type="Proteomes" id="UP000838324"/>
    </source>
</evidence>
<name>A0ABM9CLN3_9BACL</name>
<dbReference type="Proteomes" id="UP000838324">
    <property type="component" value="Unassembled WGS sequence"/>
</dbReference>
<dbReference type="InterPro" id="IPR037012">
    <property type="entry name" value="NanQ/TabA/YiaL_sf"/>
</dbReference>
<protein>
    <submittedName>
        <fullName evidence="1">Evolved beta-galactosidase subunit beta</fullName>
    </submittedName>
</protein>
<dbReference type="PANTHER" id="PTHR34986:SF1">
    <property type="entry name" value="PROTEIN YIAL"/>
    <property type="match status" value="1"/>
</dbReference>
<comment type="caution">
    <text evidence="1">The sequence shown here is derived from an EMBL/GenBank/DDBJ whole genome shotgun (WGS) entry which is preliminary data.</text>
</comment>
<dbReference type="RefSeq" id="WP_236336132.1">
    <property type="nucleotide sequence ID" value="NZ_CAKMMG010000007.1"/>
</dbReference>
<dbReference type="PANTHER" id="PTHR34986">
    <property type="entry name" value="EVOLVED BETA-GALACTOSIDASE SUBUNIT BETA"/>
    <property type="match status" value="1"/>
</dbReference>
<organism evidence="1 2">
    <name type="scientific">Paenibacillus auburnensis</name>
    <dbReference type="NCBI Taxonomy" id="2905649"/>
    <lineage>
        <taxon>Bacteria</taxon>
        <taxon>Bacillati</taxon>
        <taxon>Bacillota</taxon>
        <taxon>Bacilli</taxon>
        <taxon>Bacillales</taxon>
        <taxon>Paenibacillaceae</taxon>
        <taxon>Paenibacillus</taxon>
    </lineage>
</organism>
<accession>A0ABM9CLN3</accession>
<keyword evidence="2" id="KW-1185">Reference proteome</keyword>
<gene>
    <name evidence="1" type="primary">ebgC</name>
    <name evidence="1" type="ORF">PAECIP111892_04289</name>
</gene>
<dbReference type="EMBL" id="CAKMMG010000007">
    <property type="protein sequence ID" value="CAH1216320.1"/>
    <property type="molecule type" value="Genomic_DNA"/>
</dbReference>
<reference evidence="1" key="1">
    <citation type="submission" date="2022-01" db="EMBL/GenBank/DDBJ databases">
        <authorList>
            <person name="Criscuolo A."/>
        </authorList>
    </citation>
    <scope>NUCLEOTIDE SEQUENCE</scope>
    <source>
        <strain evidence="1">CIP111892</strain>
    </source>
</reference>
<proteinExistence type="predicted"/>
<dbReference type="Gene3D" id="2.60.120.370">
    <property type="entry name" value="YhcH/YjgK/YiaL"/>
    <property type="match status" value="1"/>
</dbReference>
<sequence length="152" mass="16857">MGLIVDTLGHLLENEAAYGEKIQAGLRFLRDTDFAGQAAGRHEVDENMFYFINEYETKDAGECFWEAHRVNLDLHYILEGTERIGYAAIEQLAVKEEYSAEKDAVFFTGALESAVTAGPGALVVCYPQDGHMTGIEAGRKEAVRKVVLKIKL</sequence>
<evidence type="ECO:0000313" key="1">
    <source>
        <dbReference type="EMBL" id="CAH1216320.1"/>
    </source>
</evidence>
<dbReference type="InterPro" id="IPR004375">
    <property type="entry name" value="NanQ/TabA/YiaL"/>
</dbReference>
<dbReference type="SUPFAM" id="SSF51197">
    <property type="entry name" value="Clavaminate synthase-like"/>
    <property type="match status" value="1"/>
</dbReference>
<dbReference type="NCBIfam" id="TIGR00022">
    <property type="entry name" value="YhcH/YjgK/YiaL family protein"/>
    <property type="match status" value="1"/>
</dbReference>